<sequence>MSLESHYCRSEEKHKRFLNPELSITKLHEQYLRENPQNKISYELFRNIFNFDFNMSFGLPKKDICKTCTNYRVQLESATGNKKVKLLHARDQHQKLAARFFERMKFFKQLPSCVDNPEPEFTKENTLAICVDYQKNLPLPVTNIQDEYYKRQLWVHNFGIDDIQANNATMYMYAEHFAKKGPDEVISCLDDYIEVNKDASQTKLIIFLDNCFSQNKNKYLFVYLETLCIQNVFAYIELVYPIPGHSMMPIDSDFGAIERKRLKVEKIYSAKQYVDLVQEARCKNPFKVTFVENPLCEDEGSERRVIRVKNYKDTYTDNNILCKGIPNISKARKVVFEHKKKKKTTMYTDINQKEGKAINPFKVGISKNNVPTVCNPTLKYNGRNIPIKPKKLTDVMFLIEYIPEEFRDFYRNIPKNMIVKGGGEDDEEE</sequence>
<dbReference type="PANTHER" id="PTHR34415">
    <property type="entry name" value="INTEGRASE CATALYTIC DOMAIN-CONTAINING PROTEIN"/>
    <property type="match status" value="1"/>
</dbReference>
<dbReference type="PANTHER" id="PTHR34415:SF1">
    <property type="entry name" value="INTEGRASE CATALYTIC DOMAIN-CONTAINING PROTEIN"/>
    <property type="match status" value="1"/>
</dbReference>
<feature type="domain" description="DUF7869" evidence="1">
    <location>
        <begin position="159"/>
        <end position="284"/>
    </location>
</feature>
<evidence type="ECO:0000313" key="2">
    <source>
        <dbReference type="EMBL" id="CAG6747482.1"/>
    </source>
</evidence>
<dbReference type="AlphaFoldDB" id="A0A8D8ZHD6"/>
<dbReference type="EMBL" id="HBUF01514532">
    <property type="protein sequence ID" value="CAG6747482.1"/>
    <property type="molecule type" value="Transcribed_RNA"/>
</dbReference>
<reference evidence="2" key="1">
    <citation type="submission" date="2021-05" db="EMBL/GenBank/DDBJ databases">
        <authorList>
            <person name="Alioto T."/>
            <person name="Alioto T."/>
            <person name="Gomez Garrido J."/>
        </authorList>
    </citation>
    <scope>NUCLEOTIDE SEQUENCE</scope>
</reference>
<dbReference type="InterPro" id="IPR057191">
    <property type="entry name" value="DUF7869"/>
</dbReference>
<name>A0A8D8ZHD6_9HEMI</name>
<dbReference type="Pfam" id="PF25273">
    <property type="entry name" value="DUF7869"/>
    <property type="match status" value="1"/>
</dbReference>
<evidence type="ECO:0000259" key="1">
    <source>
        <dbReference type="Pfam" id="PF25273"/>
    </source>
</evidence>
<protein>
    <recommendedName>
        <fullName evidence="1">DUF7869 domain-containing protein</fullName>
    </recommendedName>
</protein>
<proteinExistence type="predicted"/>
<accession>A0A8D8ZHD6</accession>
<organism evidence="2">
    <name type="scientific">Cacopsylla melanoneura</name>
    <dbReference type="NCBI Taxonomy" id="428564"/>
    <lineage>
        <taxon>Eukaryota</taxon>
        <taxon>Metazoa</taxon>
        <taxon>Ecdysozoa</taxon>
        <taxon>Arthropoda</taxon>
        <taxon>Hexapoda</taxon>
        <taxon>Insecta</taxon>
        <taxon>Pterygota</taxon>
        <taxon>Neoptera</taxon>
        <taxon>Paraneoptera</taxon>
        <taxon>Hemiptera</taxon>
        <taxon>Sternorrhyncha</taxon>
        <taxon>Psylloidea</taxon>
        <taxon>Psyllidae</taxon>
        <taxon>Psyllinae</taxon>
        <taxon>Cacopsylla</taxon>
    </lineage>
</organism>